<keyword evidence="7" id="KW-1185">Reference proteome</keyword>
<dbReference type="EMBL" id="KN819410">
    <property type="protein sequence ID" value="KIJ10283.1"/>
    <property type="molecule type" value="Genomic_DNA"/>
</dbReference>
<dbReference type="GO" id="GO:0006004">
    <property type="term" value="P:fucose metabolic process"/>
    <property type="evidence" value="ECO:0007669"/>
    <property type="project" value="UniProtKB-KW"/>
</dbReference>
<dbReference type="InterPro" id="IPR019378">
    <property type="entry name" value="GDP-Fuc_O-FucTrfase"/>
</dbReference>
<reference evidence="6 7" key="1">
    <citation type="submission" date="2014-06" db="EMBL/GenBank/DDBJ databases">
        <authorList>
            <consortium name="DOE Joint Genome Institute"/>
            <person name="Kuo A."/>
            <person name="Kohler A."/>
            <person name="Nagy L.G."/>
            <person name="Floudas D."/>
            <person name="Copeland A."/>
            <person name="Barry K.W."/>
            <person name="Cichocki N."/>
            <person name="Veneault-Fourrey C."/>
            <person name="LaButti K."/>
            <person name="Lindquist E.A."/>
            <person name="Lipzen A."/>
            <person name="Lundell T."/>
            <person name="Morin E."/>
            <person name="Murat C."/>
            <person name="Sun H."/>
            <person name="Tunlid A."/>
            <person name="Henrissat B."/>
            <person name="Grigoriev I.V."/>
            <person name="Hibbett D.S."/>
            <person name="Martin F."/>
            <person name="Nordberg H.P."/>
            <person name="Cantor M.N."/>
            <person name="Hua S.X."/>
        </authorList>
    </citation>
    <scope>NUCLEOTIDE SEQUENCE [LARGE SCALE GENOMIC DNA]</scope>
    <source>
        <strain evidence="6 7">ATCC 200175</strain>
    </source>
</reference>
<sequence>MSTSSYVFQSPSVSDEKGAYRMRAPRSTRPGSTLRHPTNARQPEPLSQNRKLVVLIAVLMFGMFVCFGTAYYLFTTRWNSQPLSLHVPAADDIIQVALFDESDALLEQLRADPTATYLAYLPHSGFHNQRISFENALVLSRLLNRTLLVPPIRLGSKTIRYVQFDKLRHFLTLGGKEGLKHCVDVPKDIPMPDECLDYFDYTLVPWEWLVDLTEVKAHQRLVQISNYTSAWLFERLNISQADTLVLPDSGPYDFRFLDSANDVSPSRHKYLKSVYIPDLATSQERLLQLGTLFGSSRLRLKLEENKRIRRDVRRSMAFANPDLALASNLIHDALGGVYLGAHVRVGDGHFQRDGRANARLIWWKLVQSILGFDLQTALSLEHQVSPSTEEDEETDPPSTYPDLPSLRVPHPPLAPLPDYFSPRVSCRGRLHRAPSLGRLNVPLFIATDSTKPHSDPLLAPFFKTFPCVFVLSDFPNQTAHLDRVRNGYDGVTMKAFLLPLLDAVVVGKAREVVVTDESTFSAFIGDVLWRTYHGWEIVQRG</sequence>
<dbReference type="AlphaFoldDB" id="A0A0C9THN9"/>
<keyword evidence="5" id="KW-0812">Transmembrane</keyword>
<keyword evidence="3" id="KW-0119">Carbohydrate metabolism</keyword>
<dbReference type="Pfam" id="PF10250">
    <property type="entry name" value="O-FucT"/>
    <property type="match status" value="1"/>
</dbReference>
<reference evidence="7" key="2">
    <citation type="submission" date="2015-01" db="EMBL/GenBank/DDBJ databases">
        <title>Evolutionary Origins and Diversification of the Mycorrhizal Mutualists.</title>
        <authorList>
            <consortium name="DOE Joint Genome Institute"/>
            <consortium name="Mycorrhizal Genomics Consortium"/>
            <person name="Kohler A."/>
            <person name="Kuo A."/>
            <person name="Nagy L.G."/>
            <person name="Floudas D."/>
            <person name="Copeland A."/>
            <person name="Barry K.W."/>
            <person name="Cichocki N."/>
            <person name="Veneault-Fourrey C."/>
            <person name="LaButti K."/>
            <person name="Lindquist E.A."/>
            <person name="Lipzen A."/>
            <person name="Lundell T."/>
            <person name="Morin E."/>
            <person name="Murat C."/>
            <person name="Riley R."/>
            <person name="Ohm R."/>
            <person name="Sun H."/>
            <person name="Tunlid A."/>
            <person name="Henrissat B."/>
            <person name="Grigoriev I.V."/>
            <person name="Hibbett D.S."/>
            <person name="Martin F."/>
        </authorList>
    </citation>
    <scope>NUCLEOTIDE SEQUENCE [LARGE SCALE GENOMIC DNA]</scope>
    <source>
        <strain evidence="7">ATCC 200175</strain>
    </source>
</reference>
<accession>A0A0C9THN9</accession>
<feature type="region of interest" description="Disordered" evidence="4">
    <location>
        <begin position="1"/>
        <end position="44"/>
    </location>
</feature>
<dbReference type="Proteomes" id="UP000053647">
    <property type="component" value="Unassembled WGS sequence"/>
</dbReference>
<keyword evidence="1" id="KW-0808">Transferase</keyword>
<gene>
    <name evidence="6" type="ORF">PAXINDRAFT_86253</name>
</gene>
<dbReference type="GO" id="GO:0016740">
    <property type="term" value="F:transferase activity"/>
    <property type="evidence" value="ECO:0007669"/>
    <property type="project" value="UniProtKB-KW"/>
</dbReference>
<evidence type="ECO:0000256" key="1">
    <source>
        <dbReference type="ARBA" id="ARBA00022679"/>
    </source>
</evidence>
<dbReference type="OrthoDB" id="1882547at2759"/>
<dbReference type="HOGENOM" id="CLU_021646_2_0_1"/>
<evidence type="ECO:0000256" key="2">
    <source>
        <dbReference type="ARBA" id="ARBA00023253"/>
    </source>
</evidence>
<dbReference type="PANTHER" id="PTHR36050">
    <property type="entry name" value="O-FUCOSYLTRANSFERASE 30"/>
    <property type="match status" value="1"/>
</dbReference>
<name>A0A0C9THN9_PAXIN</name>
<protein>
    <recommendedName>
        <fullName evidence="8">Peptide-O-fucosyltransferase</fullName>
    </recommendedName>
</protein>
<feature type="region of interest" description="Disordered" evidence="4">
    <location>
        <begin position="383"/>
        <end position="402"/>
    </location>
</feature>
<proteinExistence type="predicted"/>
<organism evidence="6 7">
    <name type="scientific">Paxillus involutus ATCC 200175</name>
    <dbReference type="NCBI Taxonomy" id="664439"/>
    <lineage>
        <taxon>Eukaryota</taxon>
        <taxon>Fungi</taxon>
        <taxon>Dikarya</taxon>
        <taxon>Basidiomycota</taxon>
        <taxon>Agaricomycotina</taxon>
        <taxon>Agaricomycetes</taxon>
        <taxon>Agaricomycetidae</taxon>
        <taxon>Boletales</taxon>
        <taxon>Paxilineae</taxon>
        <taxon>Paxillaceae</taxon>
        <taxon>Paxillus</taxon>
    </lineage>
</organism>
<evidence type="ECO:0000313" key="6">
    <source>
        <dbReference type="EMBL" id="KIJ10283.1"/>
    </source>
</evidence>
<keyword evidence="2" id="KW-0294">Fucose metabolism</keyword>
<evidence type="ECO:0008006" key="8">
    <source>
        <dbReference type="Google" id="ProtNLM"/>
    </source>
</evidence>
<keyword evidence="5" id="KW-1133">Transmembrane helix</keyword>
<dbReference type="PANTHER" id="PTHR36050:SF1">
    <property type="entry name" value="O-FUCOSYLTRANSFERASE 30"/>
    <property type="match status" value="1"/>
</dbReference>
<feature type="compositionally biased region" description="Polar residues" evidence="4">
    <location>
        <begin position="29"/>
        <end position="44"/>
    </location>
</feature>
<feature type="compositionally biased region" description="Polar residues" evidence="4">
    <location>
        <begin position="1"/>
        <end position="13"/>
    </location>
</feature>
<feature type="transmembrane region" description="Helical" evidence="5">
    <location>
        <begin position="52"/>
        <end position="74"/>
    </location>
</feature>
<evidence type="ECO:0000256" key="3">
    <source>
        <dbReference type="ARBA" id="ARBA00023277"/>
    </source>
</evidence>
<evidence type="ECO:0000256" key="4">
    <source>
        <dbReference type="SAM" id="MobiDB-lite"/>
    </source>
</evidence>
<evidence type="ECO:0000313" key="7">
    <source>
        <dbReference type="Proteomes" id="UP000053647"/>
    </source>
</evidence>
<evidence type="ECO:0000256" key="5">
    <source>
        <dbReference type="SAM" id="Phobius"/>
    </source>
</evidence>
<keyword evidence="5" id="KW-0472">Membrane</keyword>